<accession>A0A1H1RWX6</accession>
<dbReference type="Gene3D" id="2.60.120.10">
    <property type="entry name" value="Jelly Rolls"/>
    <property type="match status" value="1"/>
</dbReference>
<evidence type="ECO:0000313" key="3">
    <source>
        <dbReference type="Proteomes" id="UP000198858"/>
    </source>
</evidence>
<protein>
    <submittedName>
        <fullName evidence="2">Uncharacterized protein</fullName>
    </submittedName>
</protein>
<organism evidence="2 3">
    <name type="scientific">Christiangramia echinicola</name>
    <dbReference type="NCBI Taxonomy" id="279359"/>
    <lineage>
        <taxon>Bacteria</taxon>
        <taxon>Pseudomonadati</taxon>
        <taxon>Bacteroidota</taxon>
        <taxon>Flavobacteriia</taxon>
        <taxon>Flavobacteriales</taxon>
        <taxon>Flavobacteriaceae</taxon>
        <taxon>Christiangramia</taxon>
    </lineage>
</organism>
<dbReference type="SUPFAM" id="SSF51182">
    <property type="entry name" value="RmlC-like cupins"/>
    <property type="match status" value="1"/>
</dbReference>
<evidence type="ECO:0000313" key="2">
    <source>
        <dbReference type="EMBL" id="SDS40185.1"/>
    </source>
</evidence>
<dbReference type="InterPro" id="IPR011051">
    <property type="entry name" value="RmlC_Cupin_sf"/>
</dbReference>
<sequence length="122" mass="14072">METFYKYTRATFFILLFSLFTSYDSVAQENSVAINIHDSSIEWGACPDIIPNGCNVAILQGDPTKANTDAVFKFQPNTDIPEHWHTNDPDSGINDGYLRRRRFKNFKSWLLCIWTFKKASHC</sequence>
<reference evidence="2 3" key="1">
    <citation type="submission" date="2016-10" db="EMBL/GenBank/DDBJ databases">
        <authorList>
            <person name="Varghese N."/>
            <person name="Submissions S."/>
        </authorList>
    </citation>
    <scope>NUCLEOTIDE SEQUENCE [LARGE SCALE GENOMIC DNA]</scope>
    <source>
        <strain evidence="2 3">Mar_2010_102</strain>
    </source>
</reference>
<dbReference type="EMBL" id="LT629745">
    <property type="protein sequence ID" value="SDS40185.1"/>
    <property type="molecule type" value="Genomic_DNA"/>
</dbReference>
<feature type="signal peptide" evidence="1">
    <location>
        <begin position="1"/>
        <end position="27"/>
    </location>
</feature>
<keyword evidence="3" id="KW-1185">Reference proteome</keyword>
<dbReference type="STRING" id="1250231.SAMN04488552_3054"/>
<evidence type="ECO:0000256" key="1">
    <source>
        <dbReference type="SAM" id="SignalP"/>
    </source>
</evidence>
<dbReference type="AlphaFoldDB" id="A0A1H1RWX6"/>
<gene>
    <name evidence="2" type="ORF">SAMN04488552_3054</name>
</gene>
<proteinExistence type="predicted"/>
<dbReference type="InterPro" id="IPR014710">
    <property type="entry name" value="RmlC-like_jellyroll"/>
</dbReference>
<dbReference type="Proteomes" id="UP000198858">
    <property type="component" value="Chromosome I"/>
</dbReference>
<dbReference type="RefSeq" id="WP_089663597.1">
    <property type="nucleotide sequence ID" value="NZ_LT629745.1"/>
</dbReference>
<keyword evidence="1" id="KW-0732">Signal</keyword>
<feature type="chain" id="PRO_5009259371" evidence="1">
    <location>
        <begin position="28"/>
        <end position="122"/>
    </location>
</feature>
<name>A0A1H1RWX6_9FLAO</name>